<reference evidence="6 7" key="1">
    <citation type="submission" date="2019-02" db="EMBL/GenBank/DDBJ databases">
        <title>Deep-cultivation of Planctomycetes and their phenomic and genomic characterization uncovers novel biology.</title>
        <authorList>
            <person name="Wiegand S."/>
            <person name="Jogler M."/>
            <person name="Boedeker C."/>
            <person name="Pinto D."/>
            <person name="Vollmers J."/>
            <person name="Rivas-Marin E."/>
            <person name="Kohn T."/>
            <person name="Peeters S.H."/>
            <person name="Heuer A."/>
            <person name="Rast P."/>
            <person name="Oberbeckmann S."/>
            <person name="Bunk B."/>
            <person name="Jeske O."/>
            <person name="Meyerdierks A."/>
            <person name="Storesund J.E."/>
            <person name="Kallscheuer N."/>
            <person name="Luecker S."/>
            <person name="Lage O.M."/>
            <person name="Pohl T."/>
            <person name="Merkel B.J."/>
            <person name="Hornburger P."/>
            <person name="Mueller R.-W."/>
            <person name="Bruemmer F."/>
            <person name="Labrenz M."/>
            <person name="Spormann A.M."/>
            <person name="Op Den Camp H."/>
            <person name="Overmann J."/>
            <person name="Amann R."/>
            <person name="Jetten M.S.M."/>
            <person name="Mascher T."/>
            <person name="Medema M.H."/>
            <person name="Devos D.P."/>
            <person name="Kaster A.-K."/>
            <person name="Ovreas L."/>
            <person name="Rohde M."/>
            <person name="Galperin M.Y."/>
            <person name="Jogler C."/>
        </authorList>
    </citation>
    <scope>NUCLEOTIDE SEQUENCE [LARGE SCALE GENOMIC DNA]</scope>
    <source>
        <strain evidence="6 7">Mal64</strain>
    </source>
</reference>
<evidence type="ECO:0000259" key="5">
    <source>
        <dbReference type="Pfam" id="PF20511"/>
    </source>
</evidence>
<dbReference type="PIRSF" id="PIRSF036894">
    <property type="entry name" value="PMI_Firm_short"/>
    <property type="match status" value="1"/>
</dbReference>
<evidence type="ECO:0000313" key="6">
    <source>
        <dbReference type="EMBL" id="TWT86814.1"/>
    </source>
</evidence>
<keyword evidence="7" id="KW-1185">Reference proteome</keyword>
<feature type="binding site" evidence="3">
    <location>
        <position position="184"/>
    </location>
    <ligand>
        <name>Zn(2+)</name>
        <dbReference type="ChEBI" id="CHEBI:29105"/>
    </ligand>
</feature>
<dbReference type="OrthoDB" id="9808275at2"/>
<proteinExistence type="predicted"/>
<dbReference type="AlphaFoldDB" id="A0A5C5ZHJ2"/>
<dbReference type="EMBL" id="SJPQ01000004">
    <property type="protein sequence ID" value="TWT86814.1"/>
    <property type="molecule type" value="Genomic_DNA"/>
</dbReference>
<dbReference type="Pfam" id="PF20511">
    <property type="entry name" value="PMI_typeI_cat"/>
    <property type="match status" value="1"/>
</dbReference>
<keyword evidence="6" id="KW-0413">Isomerase</keyword>
<dbReference type="SUPFAM" id="SSF51182">
    <property type="entry name" value="RmlC-like cupins"/>
    <property type="match status" value="1"/>
</dbReference>
<dbReference type="PANTHER" id="PTHR42742:SF3">
    <property type="entry name" value="FRUCTOKINASE"/>
    <property type="match status" value="1"/>
</dbReference>
<dbReference type="RefSeq" id="WP_146402907.1">
    <property type="nucleotide sequence ID" value="NZ_SJPQ01000004.1"/>
</dbReference>
<accession>A0A5C5ZHJ2</accession>
<comment type="caution">
    <text evidence="6">The sequence shown here is derived from an EMBL/GenBank/DDBJ whole genome shotgun (WGS) entry which is preliminary data.</text>
</comment>
<evidence type="ECO:0000256" key="1">
    <source>
        <dbReference type="ARBA" id="ARBA00022723"/>
    </source>
</evidence>
<feature type="binding site" evidence="3">
    <location>
        <position position="108"/>
    </location>
    <ligand>
        <name>Zn(2+)</name>
        <dbReference type="ChEBI" id="CHEBI:29105"/>
    </ligand>
</feature>
<dbReference type="Proteomes" id="UP000315440">
    <property type="component" value="Unassembled WGS sequence"/>
</dbReference>
<dbReference type="InterPro" id="IPR046457">
    <property type="entry name" value="PMI_typeI_cat"/>
</dbReference>
<protein>
    <submittedName>
        <fullName evidence="6">Putative mannose-6-phosphate isomerase YvyI</fullName>
        <ecNumber evidence="6">5.3.1.8</ecNumber>
    </submittedName>
</protein>
<dbReference type="GO" id="GO:0005975">
    <property type="term" value="P:carbohydrate metabolic process"/>
    <property type="evidence" value="ECO:0007669"/>
    <property type="project" value="InterPro"/>
</dbReference>
<dbReference type="PRINTS" id="PR00714">
    <property type="entry name" value="MAN6PISMRASE"/>
</dbReference>
<dbReference type="PANTHER" id="PTHR42742">
    <property type="entry name" value="TRANSCRIPTIONAL REPRESSOR MPRA"/>
    <property type="match status" value="1"/>
</dbReference>
<dbReference type="InterPro" id="IPR016305">
    <property type="entry name" value="Mannose-6-P_Isomerase"/>
</dbReference>
<evidence type="ECO:0000256" key="4">
    <source>
        <dbReference type="PIRSR" id="PIRSR036894-2"/>
    </source>
</evidence>
<keyword evidence="2 3" id="KW-0862">Zinc</keyword>
<gene>
    <name evidence="6" type="primary">yvyI</name>
    <name evidence="6" type="ORF">Mal64_36440</name>
</gene>
<dbReference type="InterPro" id="IPR014710">
    <property type="entry name" value="RmlC-like_jellyroll"/>
</dbReference>
<organism evidence="6 7">
    <name type="scientific">Pseudobythopirellula maris</name>
    <dbReference type="NCBI Taxonomy" id="2527991"/>
    <lineage>
        <taxon>Bacteria</taxon>
        <taxon>Pseudomonadati</taxon>
        <taxon>Planctomycetota</taxon>
        <taxon>Planctomycetia</taxon>
        <taxon>Pirellulales</taxon>
        <taxon>Lacipirellulaceae</taxon>
        <taxon>Pseudobythopirellula</taxon>
    </lineage>
</organism>
<dbReference type="GO" id="GO:0004476">
    <property type="term" value="F:mannose-6-phosphate isomerase activity"/>
    <property type="evidence" value="ECO:0007669"/>
    <property type="project" value="UniProtKB-EC"/>
</dbReference>
<evidence type="ECO:0000313" key="7">
    <source>
        <dbReference type="Proteomes" id="UP000315440"/>
    </source>
</evidence>
<dbReference type="InterPro" id="IPR014628">
    <property type="entry name" value="Man6P_isomerase_Firm_short"/>
</dbReference>
<dbReference type="GO" id="GO:0008270">
    <property type="term" value="F:zinc ion binding"/>
    <property type="evidence" value="ECO:0007669"/>
    <property type="project" value="InterPro"/>
</dbReference>
<dbReference type="InterPro" id="IPR011051">
    <property type="entry name" value="RmlC_Cupin_sf"/>
</dbReference>
<sequence length="330" mass="35514">MQTLPPLRLRPILQQYLWGGRRLGELLGKPIGADDDYAESWEVVDHPDGQSVIENGPLKGKTLGEVASGEHARLVYGKELTEGQGPPPRFPLLFKFLDAQKTLSVQVHPNDAQGARLTPPDLGKTEAWVVLAAEPGGKIYAGLKPGVDRTALAEATAAGRCDECLHVVEPAVGDCVFIPAGTVHALGAGLVIAEIQQASNTTFRLFDWNRVGKDGQPRPLHIEESLEVSDYQRGPAHPQTPEPLGDGRERLVACDKFLLDRLTLGERGQAELPDDDRFHLVSVIAGEARLECGDFDEPLVLGNTLLLPAARAPAKLSSASGAVLLDIRLP</sequence>
<feature type="active site" evidence="4">
    <location>
        <position position="204"/>
    </location>
</feature>
<dbReference type="EC" id="5.3.1.8" evidence="6"/>
<comment type="cofactor">
    <cofactor evidence="3">
        <name>Zn(2+)</name>
        <dbReference type="ChEBI" id="CHEBI:29105"/>
    </cofactor>
    <text evidence="3">Binds 1 zinc ion per subunit.</text>
</comment>
<dbReference type="InterPro" id="IPR051804">
    <property type="entry name" value="Carb_Metab_Reg_Kinase/Isom"/>
</dbReference>
<dbReference type="CDD" id="cd07010">
    <property type="entry name" value="cupin_PMI_type_I_N_bac"/>
    <property type="match status" value="1"/>
</dbReference>
<name>A0A5C5ZHJ2_9BACT</name>
<feature type="domain" description="Phosphomannose isomerase type I catalytic" evidence="5">
    <location>
        <begin position="7"/>
        <end position="117"/>
    </location>
</feature>
<dbReference type="GO" id="GO:0009298">
    <property type="term" value="P:GDP-mannose biosynthetic process"/>
    <property type="evidence" value="ECO:0007669"/>
    <property type="project" value="InterPro"/>
</dbReference>
<dbReference type="Gene3D" id="2.60.120.10">
    <property type="entry name" value="Jelly Rolls"/>
    <property type="match status" value="2"/>
</dbReference>
<feature type="binding site" evidence="3">
    <location>
        <position position="126"/>
    </location>
    <ligand>
        <name>Zn(2+)</name>
        <dbReference type="ChEBI" id="CHEBI:29105"/>
    </ligand>
</feature>
<keyword evidence="1 3" id="KW-0479">Metal-binding</keyword>
<evidence type="ECO:0000256" key="3">
    <source>
        <dbReference type="PIRSR" id="PIRSR036894-1"/>
    </source>
</evidence>
<evidence type="ECO:0000256" key="2">
    <source>
        <dbReference type="ARBA" id="ARBA00022833"/>
    </source>
</evidence>